<comment type="function">
    <text evidence="10">Mediator of sterol homeostasis involved in sterol uptake, trafficking and distribution into membranes.</text>
</comment>
<dbReference type="eggNOG" id="KOG3134">
    <property type="taxonomic scope" value="Eukaryota"/>
</dbReference>
<keyword evidence="7 10" id="KW-0445">Lipid transport</keyword>
<dbReference type="InterPro" id="IPR013783">
    <property type="entry name" value="Ig-like_fold"/>
</dbReference>
<dbReference type="InterPro" id="IPR013098">
    <property type="entry name" value="Ig_I-set"/>
</dbReference>
<feature type="domain" description="Ig-like" evidence="11">
    <location>
        <begin position="345"/>
        <end position="440"/>
    </location>
</feature>
<evidence type="ECO:0000313" key="12">
    <source>
        <dbReference type="Proteomes" id="UP000095285"/>
    </source>
</evidence>
<evidence type="ECO:0000256" key="9">
    <source>
        <dbReference type="ARBA" id="ARBA00023136"/>
    </source>
</evidence>
<dbReference type="InterPro" id="IPR007290">
    <property type="entry name" value="Arv1"/>
</dbReference>
<dbReference type="GO" id="GO:0032366">
    <property type="term" value="P:intracellular sterol transport"/>
    <property type="evidence" value="ECO:0007669"/>
    <property type="project" value="UniProtKB-UniRule"/>
</dbReference>
<evidence type="ECO:0000259" key="11">
    <source>
        <dbReference type="PROSITE" id="PS50835"/>
    </source>
</evidence>
<dbReference type="Pfam" id="PF04161">
    <property type="entry name" value="Arv1"/>
    <property type="match status" value="1"/>
</dbReference>
<keyword evidence="8 10" id="KW-0443">Lipid metabolism</keyword>
<dbReference type="GO" id="GO:0097036">
    <property type="term" value="P:regulation of plasma membrane sterol distribution"/>
    <property type="evidence" value="ECO:0007669"/>
    <property type="project" value="UniProtKB-UniRule"/>
</dbReference>
<accession>A0A1I7W3F7</accession>
<proteinExistence type="inferred from homology"/>
<dbReference type="GO" id="GO:0006665">
    <property type="term" value="P:sphingolipid metabolic process"/>
    <property type="evidence" value="ECO:0007669"/>
    <property type="project" value="TreeGrafter"/>
</dbReference>
<dbReference type="PANTHER" id="PTHR14467:SF0">
    <property type="entry name" value="PROTEIN ARV1"/>
    <property type="match status" value="1"/>
</dbReference>
<keyword evidence="5 10" id="KW-0256">Endoplasmic reticulum</keyword>
<reference evidence="12" key="1">
    <citation type="submission" date="2012-04" db="EMBL/GenBank/DDBJ databases">
        <title>The Genome Sequence of Loa loa.</title>
        <authorList>
            <consortium name="The Broad Institute Genome Sequencing Platform"/>
            <consortium name="Broad Institute Genome Sequencing Center for Infectious Disease"/>
            <person name="Nutman T.B."/>
            <person name="Fink D.L."/>
            <person name="Russ C."/>
            <person name="Young S."/>
            <person name="Zeng Q."/>
            <person name="Gargeya S."/>
            <person name="Alvarado L."/>
            <person name="Berlin A."/>
            <person name="Chapman S.B."/>
            <person name="Chen Z."/>
            <person name="Freedman E."/>
            <person name="Gellesch M."/>
            <person name="Goldberg J."/>
            <person name="Griggs A."/>
            <person name="Gujja S."/>
            <person name="Heilman E.R."/>
            <person name="Heiman D."/>
            <person name="Howarth C."/>
            <person name="Mehta T."/>
            <person name="Neiman D."/>
            <person name="Pearson M."/>
            <person name="Roberts A."/>
            <person name="Saif S."/>
            <person name="Shea T."/>
            <person name="Shenoy N."/>
            <person name="Sisk P."/>
            <person name="Stolte C."/>
            <person name="Sykes S."/>
            <person name="White J."/>
            <person name="Yandava C."/>
            <person name="Haas B."/>
            <person name="Henn M.R."/>
            <person name="Nusbaum C."/>
            <person name="Birren B."/>
        </authorList>
    </citation>
    <scope>NUCLEOTIDE SEQUENCE [LARGE SCALE GENOMIC DNA]</scope>
</reference>
<evidence type="ECO:0000256" key="5">
    <source>
        <dbReference type="ARBA" id="ARBA00022824"/>
    </source>
</evidence>
<feature type="transmembrane region" description="Helical" evidence="10">
    <location>
        <begin position="154"/>
        <end position="179"/>
    </location>
</feature>
<name>A0A1I7W3F7_LOALO</name>
<dbReference type="PROSITE" id="PS50835">
    <property type="entry name" value="IG_LIKE"/>
    <property type="match status" value="1"/>
</dbReference>
<reference evidence="13" key="2">
    <citation type="submission" date="2016-11" db="UniProtKB">
        <authorList>
            <consortium name="WormBaseParasite"/>
        </authorList>
    </citation>
    <scope>IDENTIFICATION</scope>
</reference>
<keyword evidence="6 10" id="KW-1133">Transmembrane helix</keyword>
<dbReference type="GO" id="GO:0032541">
    <property type="term" value="C:cortical endoplasmic reticulum"/>
    <property type="evidence" value="ECO:0007669"/>
    <property type="project" value="TreeGrafter"/>
</dbReference>
<dbReference type="InterPro" id="IPR036179">
    <property type="entry name" value="Ig-like_dom_sf"/>
</dbReference>
<comment type="subcellular location">
    <subcellularLocation>
        <location evidence="1 10">Endoplasmic reticulum membrane</location>
        <topology evidence="1 10">Multi-pass membrane protein</topology>
    </subcellularLocation>
</comment>
<dbReference type="InterPro" id="IPR007110">
    <property type="entry name" value="Ig-like_dom"/>
</dbReference>
<evidence type="ECO:0000256" key="4">
    <source>
        <dbReference type="ARBA" id="ARBA00022692"/>
    </source>
</evidence>
<dbReference type="WBParaSite" id="EN70_9213">
    <property type="protein sequence ID" value="EN70_9213"/>
    <property type="gene ID" value="EN70_9213"/>
</dbReference>
<evidence type="ECO:0000256" key="2">
    <source>
        <dbReference type="ARBA" id="ARBA00009187"/>
    </source>
</evidence>
<keyword evidence="4 10" id="KW-0812">Transmembrane</keyword>
<dbReference type="PANTHER" id="PTHR14467">
    <property type="entry name" value="ARV1"/>
    <property type="match status" value="1"/>
</dbReference>
<evidence type="ECO:0000256" key="7">
    <source>
        <dbReference type="ARBA" id="ARBA00023055"/>
    </source>
</evidence>
<feature type="transmembrane region" description="Helical" evidence="10">
    <location>
        <begin position="200"/>
        <end position="219"/>
    </location>
</feature>
<keyword evidence="12" id="KW-1185">Reference proteome</keyword>
<organism evidence="12 13">
    <name type="scientific">Loa loa</name>
    <name type="common">Eye worm</name>
    <name type="synonym">Filaria loa</name>
    <dbReference type="NCBI Taxonomy" id="7209"/>
    <lineage>
        <taxon>Eukaryota</taxon>
        <taxon>Metazoa</taxon>
        <taxon>Ecdysozoa</taxon>
        <taxon>Nematoda</taxon>
        <taxon>Chromadorea</taxon>
        <taxon>Rhabditida</taxon>
        <taxon>Spirurina</taxon>
        <taxon>Spiruromorpha</taxon>
        <taxon>Filarioidea</taxon>
        <taxon>Onchocercidae</taxon>
        <taxon>Loa</taxon>
    </lineage>
</organism>
<dbReference type="GO" id="GO:0016125">
    <property type="term" value="P:sterol metabolic process"/>
    <property type="evidence" value="ECO:0007669"/>
    <property type="project" value="UniProtKB-UniRule"/>
</dbReference>
<dbReference type="Pfam" id="PF07679">
    <property type="entry name" value="I-set"/>
    <property type="match status" value="1"/>
</dbReference>
<evidence type="ECO:0000256" key="3">
    <source>
        <dbReference type="ARBA" id="ARBA00022448"/>
    </source>
</evidence>
<feature type="transmembrane region" description="Helical" evidence="10">
    <location>
        <begin position="75"/>
        <end position="99"/>
    </location>
</feature>
<keyword evidence="3 10" id="KW-0813">Transport</keyword>
<dbReference type="AlphaFoldDB" id="A0A1I7W3F7"/>
<evidence type="ECO:0000313" key="13">
    <source>
        <dbReference type="WBParaSite" id="EN70_9213"/>
    </source>
</evidence>
<dbReference type="GO" id="GO:0005789">
    <property type="term" value="C:endoplasmic reticulum membrane"/>
    <property type="evidence" value="ECO:0007669"/>
    <property type="project" value="UniProtKB-SubCell"/>
</dbReference>
<dbReference type="SUPFAM" id="SSF48726">
    <property type="entry name" value="Immunoglobulin"/>
    <property type="match status" value="1"/>
</dbReference>
<comment type="similarity">
    <text evidence="2 10">Belongs to the ARV1 family.</text>
</comment>
<keyword evidence="9 10" id="KW-0472">Membrane</keyword>
<protein>
    <recommendedName>
        <fullName evidence="10">Protein ARV</fullName>
    </recommendedName>
</protein>
<evidence type="ECO:0000256" key="10">
    <source>
        <dbReference type="RuleBase" id="RU368065"/>
    </source>
</evidence>
<dbReference type="GO" id="GO:0005794">
    <property type="term" value="C:Golgi apparatus"/>
    <property type="evidence" value="ECO:0007669"/>
    <property type="project" value="TreeGrafter"/>
</dbReference>
<dbReference type="Proteomes" id="UP000095285">
    <property type="component" value="Unassembled WGS sequence"/>
</dbReference>
<dbReference type="Gene3D" id="2.60.40.10">
    <property type="entry name" value="Immunoglobulins"/>
    <property type="match status" value="2"/>
</dbReference>
<dbReference type="STRING" id="7209.A0A1I7W3F7"/>
<sequence length="442" mass="50732">MVTGDDEYICINCCHPSSSLFLKYSDSGIRLTPCSNCGKPVDVYIEYDTVLVIIDLMLQYIEAYRHFLMNTSNRVFFIFFRMQFCHKLCIIFILCNAYSRWIRRRIISGNENAYDLEWEFYECLLQSLLEMASFMIVLTLISSHISTRLSLNKVLQAFCVGSYGNVFAVISIIWHLHLLWSYRVLTELFILISHIQAQRALYNITLTRSIIVVVIAAIISRSIAINCNNISRNPHISILYYTTMAPPVIHGEPKIVQDTKTNTVSLEVVVSGILPEKTKWFLGEKEIEPTETYVFSQHDEGGKRTLLKCEIKNFDKELAGSYKVKFCSSDGENSATFTVKAGNAPEFHDKPHIVQRDGGNIIVIKVRAKSHLEMTAEWFKDDKPLKATDRIKMVTKKDDKDKEGLQYLLEIHGPVKEDQAKYKCVVKNREGQNEQSLNLCFD</sequence>
<evidence type="ECO:0000256" key="8">
    <source>
        <dbReference type="ARBA" id="ARBA00023098"/>
    </source>
</evidence>
<evidence type="ECO:0000256" key="6">
    <source>
        <dbReference type="ARBA" id="ARBA00022989"/>
    </source>
</evidence>
<feature type="transmembrane region" description="Helical" evidence="10">
    <location>
        <begin position="120"/>
        <end position="142"/>
    </location>
</feature>
<evidence type="ECO:0000256" key="1">
    <source>
        <dbReference type="ARBA" id="ARBA00004477"/>
    </source>
</evidence>